<evidence type="ECO:0000313" key="5">
    <source>
        <dbReference type="Proteomes" id="UP001152797"/>
    </source>
</evidence>
<dbReference type="EMBL" id="CAMXCT030006024">
    <property type="protein sequence ID" value="CAL4801110.1"/>
    <property type="molecule type" value="Genomic_DNA"/>
</dbReference>
<dbReference type="SUPFAM" id="SSF54909">
    <property type="entry name" value="Dimeric alpha+beta barrel"/>
    <property type="match status" value="1"/>
</dbReference>
<evidence type="ECO:0000313" key="1">
    <source>
        <dbReference type="EMBL" id="CAI4006828.1"/>
    </source>
</evidence>
<name>A0A9P1DDV2_9DINO</name>
<dbReference type="EMBL" id="CAMXCT020006024">
    <property type="protein sequence ID" value="CAL1167173.1"/>
    <property type="molecule type" value="Genomic_DNA"/>
</dbReference>
<dbReference type="Pfam" id="PF05336">
    <property type="entry name" value="rhaM"/>
    <property type="match status" value="1"/>
</dbReference>
<dbReference type="OrthoDB" id="200290at2759"/>
<dbReference type="EMBL" id="CAMXCT010006024">
    <property type="protein sequence ID" value="CAI4013798.1"/>
    <property type="molecule type" value="Genomic_DNA"/>
</dbReference>
<dbReference type="AlphaFoldDB" id="A0A9P1DDV2"/>
<dbReference type="EMBL" id="CAMXCT030003900">
    <property type="protein sequence ID" value="CAL4794140.1"/>
    <property type="molecule type" value="Genomic_DNA"/>
</dbReference>
<dbReference type="InterPro" id="IPR008000">
    <property type="entry name" value="Rham/fucose_mutarotase"/>
</dbReference>
<dbReference type="EMBL" id="CAMXCT010003900">
    <property type="protein sequence ID" value="CAI4006828.1"/>
    <property type="molecule type" value="Genomic_DNA"/>
</dbReference>
<evidence type="ECO:0000313" key="4">
    <source>
        <dbReference type="EMBL" id="CAL4794140.1"/>
    </source>
</evidence>
<reference evidence="1" key="1">
    <citation type="submission" date="2022-10" db="EMBL/GenBank/DDBJ databases">
        <authorList>
            <person name="Chen Y."/>
            <person name="Dougan E. K."/>
            <person name="Chan C."/>
            <person name="Rhodes N."/>
            <person name="Thang M."/>
        </authorList>
    </citation>
    <scope>NUCLEOTIDE SEQUENCE</scope>
</reference>
<keyword evidence="5" id="KW-1185">Reference proteome</keyword>
<proteinExistence type="predicted"/>
<evidence type="ECO:0000313" key="3">
    <source>
        <dbReference type="EMBL" id="CAL1160203.1"/>
    </source>
</evidence>
<dbReference type="PANTHER" id="PTHR34389:SF2">
    <property type="entry name" value="L-RHAMNOSE MUTAROTASE"/>
    <property type="match status" value="1"/>
</dbReference>
<dbReference type="PANTHER" id="PTHR34389">
    <property type="entry name" value="L-RHAMNOSE MUTAROTASE"/>
    <property type="match status" value="1"/>
</dbReference>
<dbReference type="EMBL" id="CAMXCT020003900">
    <property type="protein sequence ID" value="CAL1160203.1"/>
    <property type="molecule type" value="Genomic_DNA"/>
</dbReference>
<comment type="caution">
    <text evidence="1">The sequence shown here is derived from an EMBL/GenBank/DDBJ whole genome shotgun (WGS) entry which is preliminary data.</text>
</comment>
<organism evidence="1">
    <name type="scientific">Cladocopium goreaui</name>
    <dbReference type="NCBI Taxonomy" id="2562237"/>
    <lineage>
        <taxon>Eukaryota</taxon>
        <taxon>Sar</taxon>
        <taxon>Alveolata</taxon>
        <taxon>Dinophyceae</taxon>
        <taxon>Suessiales</taxon>
        <taxon>Symbiodiniaceae</taxon>
        <taxon>Cladocopium</taxon>
    </lineage>
</organism>
<dbReference type="Gene3D" id="3.30.70.100">
    <property type="match status" value="1"/>
</dbReference>
<dbReference type="GO" id="GO:0016857">
    <property type="term" value="F:racemase and epimerase activity, acting on carbohydrates and derivatives"/>
    <property type="evidence" value="ECO:0007669"/>
    <property type="project" value="InterPro"/>
</dbReference>
<sequence>MASSSGLSALAAATGLAVGFGLGAWYATRAARQKEKHRKRLMQMAKVRPDRVALYKRHHQAVWPEVEQGLAKAGVETISIWSDPMDDCALYMYLELAEDAEDLGEGSRYREHPVVRVPWTRGSGEILEGLAIEHVELM</sequence>
<dbReference type="GO" id="GO:0019301">
    <property type="term" value="P:rhamnose catabolic process"/>
    <property type="evidence" value="ECO:0007669"/>
    <property type="project" value="TreeGrafter"/>
</dbReference>
<gene>
    <name evidence="1" type="ORF">C1SCF055_LOCUS32428</name>
    <name evidence="2" type="ORF">C1SCF055_LOCUS38742</name>
</gene>
<protein>
    <submittedName>
        <fullName evidence="4">Alpha-galactosidase (Melibiase)</fullName>
    </submittedName>
</protein>
<evidence type="ECO:0000313" key="2">
    <source>
        <dbReference type="EMBL" id="CAI4013798.1"/>
    </source>
</evidence>
<accession>A0A9P1DDV2</accession>
<dbReference type="Proteomes" id="UP001152797">
    <property type="component" value="Unassembled WGS sequence"/>
</dbReference>
<reference evidence="3" key="2">
    <citation type="submission" date="2024-04" db="EMBL/GenBank/DDBJ databases">
        <authorList>
            <person name="Chen Y."/>
            <person name="Shah S."/>
            <person name="Dougan E. K."/>
            <person name="Thang M."/>
            <person name="Chan C."/>
        </authorList>
    </citation>
    <scope>NUCLEOTIDE SEQUENCE [LARGE SCALE GENOMIC DNA]</scope>
</reference>
<dbReference type="InterPro" id="IPR011008">
    <property type="entry name" value="Dimeric_a/b-barrel"/>
</dbReference>